<comment type="caution">
    <text evidence="1">The sequence shown here is derived from an EMBL/GenBank/DDBJ whole genome shotgun (WGS) entry which is preliminary data.</text>
</comment>
<proteinExistence type="predicted"/>
<gene>
    <name evidence="1" type="ORF">PR048_021336</name>
</gene>
<accession>A0ABQ9GXW4</accession>
<name>A0ABQ9GXW4_9NEOP</name>
<dbReference type="Proteomes" id="UP001159363">
    <property type="component" value="Chromosome 7"/>
</dbReference>
<reference evidence="1 2" key="1">
    <citation type="submission" date="2023-02" db="EMBL/GenBank/DDBJ databases">
        <title>LHISI_Scaffold_Assembly.</title>
        <authorList>
            <person name="Stuart O.P."/>
            <person name="Cleave R."/>
            <person name="Magrath M.J.L."/>
            <person name="Mikheyev A.S."/>
        </authorList>
    </citation>
    <scope>NUCLEOTIDE SEQUENCE [LARGE SCALE GENOMIC DNA]</scope>
    <source>
        <strain evidence="1">Daus_M_001</strain>
        <tissue evidence="1">Leg muscle</tissue>
    </source>
</reference>
<evidence type="ECO:0000313" key="1">
    <source>
        <dbReference type="EMBL" id="KAJ8876887.1"/>
    </source>
</evidence>
<organism evidence="1 2">
    <name type="scientific">Dryococelus australis</name>
    <dbReference type="NCBI Taxonomy" id="614101"/>
    <lineage>
        <taxon>Eukaryota</taxon>
        <taxon>Metazoa</taxon>
        <taxon>Ecdysozoa</taxon>
        <taxon>Arthropoda</taxon>
        <taxon>Hexapoda</taxon>
        <taxon>Insecta</taxon>
        <taxon>Pterygota</taxon>
        <taxon>Neoptera</taxon>
        <taxon>Polyneoptera</taxon>
        <taxon>Phasmatodea</taxon>
        <taxon>Verophasmatodea</taxon>
        <taxon>Anareolatae</taxon>
        <taxon>Phasmatidae</taxon>
        <taxon>Eurycanthinae</taxon>
        <taxon>Dryococelus</taxon>
    </lineage>
</organism>
<evidence type="ECO:0000313" key="2">
    <source>
        <dbReference type="Proteomes" id="UP001159363"/>
    </source>
</evidence>
<keyword evidence="2" id="KW-1185">Reference proteome</keyword>
<dbReference type="EMBL" id="JARBHB010000008">
    <property type="protein sequence ID" value="KAJ8876887.1"/>
    <property type="molecule type" value="Genomic_DNA"/>
</dbReference>
<protein>
    <submittedName>
        <fullName evidence="1">Uncharacterized protein</fullName>
    </submittedName>
</protein>
<sequence length="124" mass="14038">MESEPCLLQECANSPGQGGLTLETLQLKEAAEENDEVNYATLGRQSTCKKRLCQSVIFLKTFQNGPMCKENTPPFLKTNQNHPFNSYLFIVILQRIDLLLPGEVQGYHWQNDVISIFTAVTFLQ</sequence>